<dbReference type="Proteomes" id="UP000758155">
    <property type="component" value="Unassembled WGS sequence"/>
</dbReference>
<dbReference type="OrthoDB" id="3747338at2759"/>
<keyword evidence="3" id="KW-1185">Reference proteome</keyword>
<name>A0A9P4WYS9_9PLEO</name>
<evidence type="ECO:0000313" key="3">
    <source>
        <dbReference type="Proteomes" id="UP000758155"/>
    </source>
</evidence>
<protein>
    <submittedName>
        <fullName evidence="2">Uncharacterized protein</fullName>
    </submittedName>
</protein>
<dbReference type="AlphaFoldDB" id="A0A9P4WYS9"/>
<evidence type="ECO:0000256" key="1">
    <source>
        <dbReference type="SAM" id="SignalP"/>
    </source>
</evidence>
<dbReference type="SUPFAM" id="SSF50630">
    <property type="entry name" value="Acid proteases"/>
    <property type="match status" value="1"/>
</dbReference>
<dbReference type="EMBL" id="SWKV01000005">
    <property type="protein sequence ID" value="KAF3045944.1"/>
    <property type="molecule type" value="Genomic_DNA"/>
</dbReference>
<gene>
    <name evidence="2" type="ORF">E8E12_008426</name>
</gene>
<proteinExistence type="predicted"/>
<feature type="signal peptide" evidence="1">
    <location>
        <begin position="1"/>
        <end position="15"/>
    </location>
</feature>
<sequence>MLNFLLAATPLLSSAQQLQQPLREHQPELIFPLKLNKERTYTFESALDGVRLLSSKAVADIERYNEVNSHPQTVLVNVPLDASKEGSMFLGTVASTNARLQQDFEWVDTLTPGEQMSITHVGIRKGAMVSKNAYSARLALETPYISLPSEIYEILIQATNPTPRHHGDGYDDVVDCSALDRYPDLILCLGPEIEEGGDKEKTEERELVITPGHERTGEVVKKWSLGGLP</sequence>
<dbReference type="InterPro" id="IPR021109">
    <property type="entry name" value="Peptidase_aspartic_dom_sf"/>
</dbReference>
<keyword evidence="1" id="KW-0732">Signal</keyword>
<comment type="caution">
    <text evidence="2">The sequence shown here is derived from an EMBL/GenBank/DDBJ whole genome shotgun (WGS) entry which is preliminary data.</text>
</comment>
<feature type="chain" id="PRO_5040192703" evidence="1">
    <location>
        <begin position="16"/>
        <end position="229"/>
    </location>
</feature>
<evidence type="ECO:0000313" key="2">
    <source>
        <dbReference type="EMBL" id="KAF3045944.1"/>
    </source>
</evidence>
<reference evidence="2" key="1">
    <citation type="submission" date="2019-04" db="EMBL/GenBank/DDBJ databases">
        <title>Sequencing of skin fungus with MAO and IRED activity.</title>
        <authorList>
            <person name="Marsaioli A.J."/>
            <person name="Bonatto J.M.C."/>
            <person name="Reis Junior O."/>
        </authorList>
    </citation>
    <scope>NUCLEOTIDE SEQUENCE</scope>
    <source>
        <strain evidence="2">28M1</strain>
    </source>
</reference>
<organism evidence="2 3">
    <name type="scientific">Didymella heteroderae</name>
    <dbReference type="NCBI Taxonomy" id="1769908"/>
    <lineage>
        <taxon>Eukaryota</taxon>
        <taxon>Fungi</taxon>
        <taxon>Dikarya</taxon>
        <taxon>Ascomycota</taxon>
        <taxon>Pezizomycotina</taxon>
        <taxon>Dothideomycetes</taxon>
        <taxon>Pleosporomycetidae</taxon>
        <taxon>Pleosporales</taxon>
        <taxon>Pleosporineae</taxon>
        <taxon>Didymellaceae</taxon>
        <taxon>Didymella</taxon>
    </lineage>
</organism>
<dbReference type="Gene3D" id="2.40.70.10">
    <property type="entry name" value="Acid Proteases"/>
    <property type="match status" value="1"/>
</dbReference>
<accession>A0A9P4WYS9</accession>